<dbReference type="Proteomes" id="UP001280121">
    <property type="component" value="Unassembled WGS sequence"/>
</dbReference>
<organism evidence="1 2">
    <name type="scientific">Dipteronia dyeriana</name>
    <dbReference type="NCBI Taxonomy" id="168575"/>
    <lineage>
        <taxon>Eukaryota</taxon>
        <taxon>Viridiplantae</taxon>
        <taxon>Streptophyta</taxon>
        <taxon>Embryophyta</taxon>
        <taxon>Tracheophyta</taxon>
        <taxon>Spermatophyta</taxon>
        <taxon>Magnoliopsida</taxon>
        <taxon>eudicotyledons</taxon>
        <taxon>Gunneridae</taxon>
        <taxon>Pentapetalae</taxon>
        <taxon>rosids</taxon>
        <taxon>malvids</taxon>
        <taxon>Sapindales</taxon>
        <taxon>Sapindaceae</taxon>
        <taxon>Hippocastanoideae</taxon>
        <taxon>Acereae</taxon>
        <taxon>Dipteronia</taxon>
    </lineage>
</organism>
<proteinExistence type="predicted"/>
<dbReference type="AlphaFoldDB" id="A0AAD9XIG4"/>
<keyword evidence="2" id="KW-1185">Reference proteome</keyword>
<evidence type="ECO:0000313" key="1">
    <source>
        <dbReference type="EMBL" id="KAK2659898.1"/>
    </source>
</evidence>
<gene>
    <name evidence="1" type="ORF">Ddye_006431</name>
</gene>
<name>A0AAD9XIG4_9ROSI</name>
<protein>
    <submittedName>
        <fullName evidence="1">Uncharacterized protein</fullName>
    </submittedName>
</protein>
<comment type="caution">
    <text evidence="1">The sequence shown here is derived from an EMBL/GenBank/DDBJ whole genome shotgun (WGS) entry which is preliminary data.</text>
</comment>
<sequence length="53" mass="5974">SGKKVTPSSLLLLFVTTVQLVHRILYLSLLFSSIHFTQSSLYFRTASAPYMLP</sequence>
<feature type="non-terminal residue" evidence="1">
    <location>
        <position position="1"/>
    </location>
</feature>
<accession>A0AAD9XIG4</accession>
<evidence type="ECO:0000313" key="2">
    <source>
        <dbReference type="Proteomes" id="UP001280121"/>
    </source>
</evidence>
<dbReference type="EMBL" id="JANJYI010000002">
    <property type="protein sequence ID" value="KAK2659898.1"/>
    <property type="molecule type" value="Genomic_DNA"/>
</dbReference>
<reference evidence="1" key="1">
    <citation type="journal article" date="2023" name="Plant J.">
        <title>Genome sequences and population genomics provide insights into the demographic history, inbreeding, and mutation load of two 'living fossil' tree species of Dipteronia.</title>
        <authorList>
            <person name="Feng Y."/>
            <person name="Comes H.P."/>
            <person name="Chen J."/>
            <person name="Zhu S."/>
            <person name="Lu R."/>
            <person name="Zhang X."/>
            <person name="Li P."/>
            <person name="Qiu J."/>
            <person name="Olsen K.M."/>
            <person name="Qiu Y."/>
        </authorList>
    </citation>
    <scope>NUCLEOTIDE SEQUENCE</scope>
    <source>
        <strain evidence="1">KIB01</strain>
    </source>
</reference>